<dbReference type="SUPFAM" id="SSF56672">
    <property type="entry name" value="DNA/RNA polymerases"/>
    <property type="match status" value="1"/>
</dbReference>
<dbReference type="InterPro" id="IPR043502">
    <property type="entry name" value="DNA/RNA_pol_sf"/>
</dbReference>
<gene>
    <name evidence="2" type="ORF">MTR67_001199</name>
</gene>
<dbReference type="Proteomes" id="UP001234989">
    <property type="component" value="Chromosome 1"/>
</dbReference>
<name>A0AAF0PMQ4_SOLVR</name>
<dbReference type="PANTHER" id="PTHR37984">
    <property type="entry name" value="PROTEIN CBG26694"/>
    <property type="match status" value="1"/>
</dbReference>
<evidence type="ECO:0000313" key="2">
    <source>
        <dbReference type="EMBL" id="WMV07814.1"/>
    </source>
</evidence>
<evidence type="ECO:0000313" key="3">
    <source>
        <dbReference type="Proteomes" id="UP001234989"/>
    </source>
</evidence>
<evidence type="ECO:0000256" key="1">
    <source>
        <dbReference type="SAM" id="MobiDB-lite"/>
    </source>
</evidence>
<feature type="region of interest" description="Disordered" evidence="1">
    <location>
        <begin position="36"/>
        <end position="85"/>
    </location>
</feature>
<dbReference type="EMBL" id="CP133612">
    <property type="protein sequence ID" value="WMV07814.1"/>
    <property type="molecule type" value="Genomic_DNA"/>
</dbReference>
<dbReference type="InterPro" id="IPR050951">
    <property type="entry name" value="Retrovirus_Pol_polyprotein"/>
</dbReference>
<reference evidence="2" key="1">
    <citation type="submission" date="2023-08" db="EMBL/GenBank/DDBJ databases">
        <title>A de novo genome assembly of Solanum verrucosum Schlechtendal, a Mexican diploid species geographically isolated from the other diploid A-genome species in potato relatives.</title>
        <authorList>
            <person name="Hosaka K."/>
        </authorList>
    </citation>
    <scope>NUCLEOTIDE SEQUENCE</scope>
    <source>
        <tissue evidence="2">Young leaves</tissue>
    </source>
</reference>
<proteinExistence type="predicted"/>
<dbReference type="Gene3D" id="3.30.70.270">
    <property type="match status" value="1"/>
</dbReference>
<keyword evidence="3" id="KW-1185">Reference proteome</keyword>
<feature type="compositionally biased region" description="Basic and acidic residues" evidence="1">
    <location>
        <begin position="42"/>
        <end position="67"/>
    </location>
</feature>
<sequence>MQILRSCRCNLRSPSTDRRSDHGPCWWTVVHHCNPSPASSEKLAKSRPTDRPTVRRSDHGPWSDRRSKVSSQLAENSDRSTSDGHNFSHKMNYVSHYVWENVEWEGVYKTKPTKVISFIRARKLVGQGCLAYLAHIQDVDVESPSIESIYVVSESKEVFHTDLPGMAPARDIDFCIDLESGTRPISIPLYRMALRKEDHADHLRIVLGVLGKYKLYAKFSKSEFRLDSVAFLRHVISREGVIVDPQKIESVKNWVWPSSVMEVRSFVGLASYY</sequence>
<dbReference type="InterPro" id="IPR043128">
    <property type="entry name" value="Rev_trsase/Diguanyl_cyclase"/>
</dbReference>
<accession>A0AAF0PMQ4</accession>
<protein>
    <recommendedName>
        <fullName evidence="4">Polyprotein</fullName>
    </recommendedName>
</protein>
<dbReference type="PANTHER" id="PTHR37984:SF5">
    <property type="entry name" value="PROTEIN NYNRIN-LIKE"/>
    <property type="match status" value="1"/>
</dbReference>
<evidence type="ECO:0008006" key="4">
    <source>
        <dbReference type="Google" id="ProtNLM"/>
    </source>
</evidence>
<organism evidence="2 3">
    <name type="scientific">Solanum verrucosum</name>
    <dbReference type="NCBI Taxonomy" id="315347"/>
    <lineage>
        <taxon>Eukaryota</taxon>
        <taxon>Viridiplantae</taxon>
        <taxon>Streptophyta</taxon>
        <taxon>Embryophyta</taxon>
        <taxon>Tracheophyta</taxon>
        <taxon>Spermatophyta</taxon>
        <taxon>Magnoliopsida</taxon>
        <taxon>eudicotyledons</taxon>
        <taxon>Gunneridae</taxon>
        <taxon>Pentapetalae</taxon>
        <taxon>asterids</taxon>
        <taxon>lamiids</taxon>
        <taxon>Solanales</taxon>
        <taxon>Solanaceae</taxon>
        <taxon>Solanoideae</taxon>
        <taxon>Solaneae</taxon>
        <taxon>Solanum</taxon>
    </lineage>
</organism>
<dbReference type="AlphaFoldDB" id="A0AAF0PMQ4"/>